<organism evidence="8 9">
    <name type="scientific">Candidatus Vampirococcus lugosii</name>
    <dbReference type="NCBI Taxonomy" id="2789015"/>
    <lineage>
        <taxon>Bacteria</taxon>
        <taxon>Candidatus Absconditibacteriota</taxon>
        <taxon>Vampirococcus</taxon>
    </lineage>
</organism>
<evidence type="ECO:0000256" key="6">
    <source>
        <dbReference type="SAM" id="Coils"/>
    </source>
</evidence>
<accession>A0ABS5QL33</accession>
<dbReference type="SMART" id="SM00937">
    <property type="entry name" value="PCRF"/>
    <property type="match status" value="1"/>
</dbReference>
<keyword evidence="4" id="KW-0648">Protein biosynthesis</keyword>
<feature type="domain" description="Peptide chain release factor" evidence="7">
    <location>
        <begin position="63"/>
        <end position="177"/>
    </location>
</feature>
<evidence type="ECO:0000256" key="4">
    <source>
        <dbReference type="ARBA" id="ARBA00022917"/>
    </source>
</evidence>
<dbReference type="Gene3D" id="6.10.140.1950">
    <property type="match status" value="1"/>
</dbReference>
<dbReference type="Proteomes" id="UP000680365">
    <property type="component" value="Unassembled WGS sequence"/>
</dbReference>
<dbReference type="InterPro" id="IPR005139">
    <property type="entry name" value="PCRF"/>
</dbReference>
<proteinExistence type="inferred from homology"/>
<keyword evidence="9" id="KW-1185">Reference proteome</keyword>
<dbReference type="Pfam" id="PF03462">
    <property type="entry name" value="PCRF"/>
    <property type="match status" value="1"/>
</dbReference>
<reference evidence="8 9" key="1">
    <citation type="journal article" date="2021" name="Nat. Commun.">
        <title>Reductive evolution and unique predatory mode in the CPR bacterium Vampirococcus lugosii.</title>
        <authorList>
            <person name="Moreira D."/>
            <person name="Zivanovic Y."/>
            <person name="Lopez-Archilla A.I."/>
            <person name="Iniesto M."/>
            <person name="Lopez-Garcia P."/>
        </authorList>
    </citation>
    <scope>NUCLEOTIDE SEQUENCE [LARGE SCALE GENOMIC DNA]</scope>
    <source>
        <strain evidence="8">Chiprana</strain>
    </source>
</reference>
<comment type="similarity">
    <text evidence="2">Belongs to the prokaryotic/mitochondrial release factor family.</text>
</comment>
<dbReference type="PANTHER" id="PTHR43804">
    <property type="entry name" value="LD18447P"/>
    <property type="match status" value="1"/>
</dbReference>
<dbReference type="NCBIfam" id="TIGR00019">
    <property type="entry name" value="prfA"/>
    <property type="match status" value="1"/>
</dbReference>
<evidence type="ECO:0000256" key="2">
    <source>
        <dbReference type="ARBA" id="ARBA00010835"/>
    </source>
</evidence>
<dbReference type="SUPFAM" id="SSF75620">
    <property type="entry name" value="Release factor"/>
    <property type="match status" value="1"/>
</dbReference>
<dbReference type="EMBL" id="JAEDAM010000022">
    <property type="protein sequence ID" value="MBS8121920.1"/>
    <property type="molecule type" value="Genomic_DNA"/>
</dbReference>
<sequence length="357" mass="41017">MWDKIKNIENRYDNIKEQLCQSDIFSDNEKAIKLNRELSKLQGTYDLYQEYKKIYKSLNESKQLLEIETDEDMLQMIKEEINTCKESILDLEEKLKIEMLPKDPNDDKNVFMEIRPAAGGDESGLFAMELMRMYLRYCEIIGWKSEIIEEQVSDIGGLKGCILKIKGDSVFSKLKFESGVHRVQRIPNTESNGRVHTSTVTVSIMPEVDDLQVNFNKKDVDITTYAASSAGGQNANKNQTGVRVIHRPTGLIVTIGEGKSQLQNKERAFDVLKSRLFEIQQKEHNEKLQEEKSNQIGTGDRSEKIRTYNFPQDRLTDHRIKKSWSNITGILSGEIEDIVQDLILENQSKLLSKQSES</sequence>
<dbReference type="Gene3D" id="3.30.160.20">
    <property type="match status" value="1"/>
</dbReference>
<dbReference type="RefSeq" id="WP_213348884.1">
    <property type="nucleotide sequence ID" value="NZ_JAEDAM010000022.1"/>
</dbReference>
<keyword evidence="6" id="KW-0175">Coiled coil</keyword>
<dbReference type="InterPro" id="IPR050057">
    <property type="entry name" value="Prokaryotic/Mito_RF"/>
</dbReference>
<comment type="function">
    <text evidence="1">Peptide chain release factor 1 directs the termination of translation in response to the peptide chain termination codons UAG and UAA.</text>
</comment>
<dbReference type="NCBIfam" id="NF001859">
    <property type="entry name" value="PRK00591.1"/>
    <property type="match status" value="1"/>
</dbReference>
<gene>
    <name evidence="8" type="ORF">VAMP_40n71</name>
</gene>
<feature type="coiled-coil region" evidence="6">
    <location>
        <begin position="48"/>
        <end position="94"/>
    </location>
</feature>
<evidence type="ECO:0000259" key="7">
    <source>
        <dbReference type="SMART" id="SM00937"/>
    </source>
</evidence>
<dbReference type="InterPro" id="IPR004373">
    <property type="entry name" value="RF-1"/>
</dbReference>
<name>A0ABS5QL33_9BACT</name>
<evidence type="ECO:0000256" key="5">
    <source>
        <dbReference type="NCBIfam" id="TIGR00019"/>
    </source>
</evidence>
<dbReference type="Gene3D" id="3.30.70.1660">
    <property type="match status" value="1"/>
</dbReference>
<comment type="caution">
    <text evidence="8">The sequence shown here is derived from an EMBL/GenBank/DDBJ whole genome shotgun (WGS) entry which is preliminary data.</text>
</comment>
<dbReference type="PANTHER" id="PTHR43804:SF7">
    <property type="entry name" value="LD18447P"/>
    <property type="match status" value="1"/>
</dbReference>
<dbReference type="InterPro" id="IPR045853">
    <property type="entry name" value="Pep_chain_release_fac_I_sf"/>
</dbReference>
<evidence type="ECO:0000256" key="1">
    <source>
        <dbReference type="ARBA" id="ARBA00002986"/>
    </source>
</evidence>
<evidence type="ECO:0000313" key="8">
    <source>
        <dbReference type="EMBL" id="MBS8121920.1"/>
    </source>
</evidence>
<evidence type="ECO:0000256" key="3">
    <source>
        <dbReference type="ARBA" id="ARBA00022481"/>
    </source>
</evidence>
<evidence type="ECO:0000313" key="9">
    <source>
        <dbReference type="Proteomes" id="UP000680365"/>
    </source>
</evidence>
<dbReference type="InterPro" id="IPR000352">
    <property type="entry name" value="Pep_chain_release_fac_I"/>
</dbReference>
<protein>
    <recommendedName>
        <fullName evidence="5">Peptide chain release factor 1</fullName>
    </recommendedName>
</protein>
<keyword evidence="3" id="KW-0488">Methylation</keyword>
<dbReference type="Pfam" id="PF00472">
    <property type="entry name" value="RF-1"/>
    <property type="match status" value="1"/>
</dbReference>